<proteinExistence type="predicted"/>
<evidence type="ECO:0000313" key="2">
    <source>
        <dbReference type="EMBL" id="RPB27709.1"/>
    </source>
</evidence>
<feature type="compositionally biased region" description="Basic residues" evidence="1">
    <location>
        <begin position="410"/>
        <end position="424"/>
    </location>
</feature>
<dbReference type="PANTHER" id="PTHR13268">
    <property type="entry name" value="BREAST CARCINOMA AMPLIFIED SEQUENCE 3"/>
    <property type="match status" value="1"/>
</dbReference>
<keyword evidence="3" id="KW-1185">Reference proteome</keyword>
<protein>
    <recommendedName>
        <fullName evidence="4">BCAS3 domain-containing protein</fullName>
    </recommendedName>
</protein>
<feature type="region of interest" description="Disordered" evidence="1">
    <location>
        <begin position="408"/>
        <end position="430"/>
    </location>
</feature>
<evidence type="ECO:0008006" key="4">
    <source>
        <dbReference type="Google" id="ProtNLM"/>
    </source>
</evidence>
<dbReference type="InterPro" id="IPR045142">
    <property type="entry name" value="BCAS3-like"/>
</dbReference>
<dbReference type="GO" id="GO:0006914">
    <property type="term" value="P:autophagy"/>
    <property type="evidence" value="ECO:0007669"/>
    <property type="project" value="InterPro"/>
</dbReference>
<feature type="region of interest" description="Disordered" evidence="1">
    <location>
        <begin position="20"/>
        <end position="47"/>
    </location>
</feature>
<dbReference type="EMBL" id="ML121531">
    <property type="protein sequence ID" value="RPB27709.1"/>
    <property type="molecule type" value="Genomic_DNA"/>
</dbReference>
<dbReference type="PANTHER" id="PTHR13268:SF0">
    <property type="entry name" value="BCAS3 MICROTUBULE ASSOCIATED CELL MIGRATION FACTOR"/>
    <property type="match status" value="1"/>
</dbReference>
<dbReference type="InParanoid" id="A0A3N4M1H3"/>
<organism evidence="2 3">
    <name type="scientific">Terfezia boudieri ATCC MYA-4762</name>
    <dbReference type="NCBI Taxonomy" id="1051890"/>
    <lineage>
        <taxon>Eukaryota</taxon>
        <taxon>Fungi</taxon>
        <taxon>Dikarya</taxon>
        <taxon>Ascomycota</taxon>
        <taxon>Pezizomycotina</taxon>
        <taxon>Pezizomycetes</taxon>
        <taxon>Pezizales</taxon>
        <taxon>Pezizaceae</taxon>
        <taxon>Terfezia</taxon>
    </lineage>
</organism>
<dbReference type="InterPro" id="IPR036322">
    <property type="entry name" value="WD40_repeat_dom_sf"/>
</dbReference>
<feature type="region of interest" description="Disordered" evidence="1">
    <location>
        <begin position="272"/>
        <end position="315"/>
    </location>
</feature>
<name>A0A3N4M1H3_9PEZI</name>
<feature type="region of interest" description="Disordered" evidence="1">
    <location>
        <begin position="575"/>
        <end position="608"/>
    </location>
</feature>
<dbReference type="GO" id="GO:0042594">
    <property type="term" value="P:response to starvation"/>
    <property type="evidence" value="ECO:0007669"/>
    <property type="project" value="TreeGrafter"/>
</dbReference>
<evidence type="ECO:0000313" key="3">
    <source>
        <dbReference type="Proteomes" id="UP000267821"/>
    </source>
</evidence>
<feature type="compositionally biased region" description="Low complexity" evidence="1">
    <location>
        <begin position="116"/>
        <end position="134"/>
    </location>
</feature>
<dbReference type="STRING" id="1051890.A0A3N4M1H3"/>
<feature type="region of interest" description="Disordered" evidence="1">
    <location>
        <begin position="116"/>
        <end position="168"/>
    </location>
</feature>
<dbReference type="SUPFAM" id="SSF50978">
    <property type="entry name" value="WD40 repeat-like"/>
    <property type="match status" value="1"/>
</dbReference>
<gene>
    <name evidence="2" type="ORF">L211DRAFT_567314</name>
</gene>
<feature type="compositionally biased region" description="Low complexity" evidence="1">
    <location>
        <begin position="282"/>
        <end position="309"/>
    </location>
</feature>
<sequence length="1231" mass="129985">MPAFGDSYRTNNPYQQKAFPTQTHHHQFQNSQRSVSPPEGVSSLAPGQLLGNKALSSQLSTVVGVGSGAGGNYKHKIYPKEFPHTIFKSTHTATASPLLAALSNPSDLFTRSFLSASPGTSSTAPSSVTGGSPPSSWPASYPNNGSLPRGIGGSVPRNGGYPSFEEHLSRNGAFTGNQQHTASSGDPTRLKPGDTSYACSFDTLDGDSENVLCFGWEGGLDVWRAGKGSIDLLGRLEGLPGGVRSAKILPTPQRGDPLASIRPLVVMTIQTPVQTTSRDDLPSPTSSSPPSSRPRSAASFTSSHSNHTSHGPKLNTDIEWQTSVEIYSLSTRERVAVLLTSPLEPSPVTSIVDLSPPPVWGGLRVEVDDKSIAVGVGLSGEVYLFTLVTLVTPVQLQSVVPSITIEPTKKGKRGKASGFQKKKPAPVSSSQATGLRGEWICQGKVWTTVQVPTGGTEGANSGYTSGVGNSGLGFFQNGTPVFSLEGRWLSYSPPPANSSISAGAVIMVSHTLATSSVMAQTPPSQPPITAQVDTTDGEEKLINRMAREATQEVIRGAKWVGEHGMKAWQSYWSGGGPHAGSGPQSIQPANSLPSSLNGGSGGFAEIGGGSTSSISGMSALGQQLQRERQMQQMTAFPNGMGSPYLNSNGNLYPNAATSTVPSNGVPLNNIAQHQSGGYVKSAMHSGNDPIYVSILDLGKFPSSVDFQVMQSSGYQQCTPFATFQPPLGASYLSFAPGGLALLTVSGKGDVYSVWDLMRVAHKPASYNQGYSGLSTVGPSSSVGSALNMSASRHVRLIARFTRMTVARTVDVTWSFPRGEKLAVVTDRGTVHFYDLPNNAYQWPPYRKPPPSSASTTGPPVFNSQPAAGVVHAVQGAVSLLGSSTQPLLTAARRRRPSNSATTVKLPSPTGGIFVNYGNSRARESTSEGAGSSGGSKGSYLPIGVSKVSLPGNPNIVAPGLVKFFVGKDKGKVAMMGGGLLCIYQKTTGSLGGSKKRRSMANGGILLESGVAYDLPGLPDNLPTIKRDYSDGDQLIELDKVVSGYWNGKTHHSAGLSDVQSRKRDEQQRCIKHPLSFAEIETAPAYPTFHTDRRVTLMVFSDISPPVTSSSMLLQQTQMLAPSQFDIVREDAQTDKNAKWVFGFPIKTEKLNLGGGKGDVEFLDGGALEDVADAIESRLKLSAHFTKDGEEGGRVVVKTRRKKRGKSAGIDCIDDEEGFFEEDCVLDFTAGI</sequence>
<dbReference type="OrthoDB" id="3938623at2759"/>
<feature type="compositionally biased region" description="Polar residues" evidence="1">
    <location>
        <begin position="137"/>
        <end position="146"/>
    </location>
</feature>
<accession>A0A3N4M1H3</accession>
<dbReference type="AlphaFoldDB" id="A0A3N4M1H3"/>
<evidence type="ECO:0000256" key="1">
    <source>
        <dbReference type="SAM" id="MobiDB-lite"/>
    </source>
</evidence>
<feature type="compositionally biased region" description="Polar residues" evidence="1">
    <location>
        <begin position="20"/>
        <end position="35"/>
    </location>
</feature>
<dbReference type="GO" id="GO:0005737">
    <property type="term" value="C:cytoplasm"/>
    <property type="evidence" value="ECO:0007669"/>
    <property type="project" value="TreeGrafter"/>
</dbReference>
<dbReference type="Proteomes" id="UP000267821">
    <property type="component" value="Unassembled WGS sequence"/>
</dbReference>
<feature type="compositionally biased region" description="Gly residues" evidence="1">
    <location>
        <begin position="598"/>
        <end position="608"/>
    </location>
</feature>
<reference evidence="2 3" key="1">
    <citation type="journal article" date="2018" name="Nat. Ecol. Evol.">
        <title>Pezizomycetes genomes reveal the molecular basis of ectomycorrhizal truffle lifestyle.</title>
        <authorList>
            <person name="Murat C."/>
            <person name="Payen T."/>
            <person name="Noel B."/>
            <person name="Kuo A."/>
            <person name="Morin E."/>
            <person name="Chen J."/>
            <person name="Kohler A."/>
            <person name="Krizsan K."/>
            <person name="Balestrini R."/>
            <person name="Da Silva C."/>
            <person name="Montanini B."/>
            <person name="Hainaut M."/>
            <person name="Levati E."/>
            <person name="Barry K.W."/>
            <person name="Belfiori B."/>
            <person name="Cichocki N."/>
            <person name="Clum A."/>
            <person name="Dockter R.B."/>
            <person name="Fauchery L."/>
            <person name="Guy J."/>
            <person name="Iotti M."/>
            <person name="Le Tacon F."/>
            <person name="Lindquist E.A."/>
            <person name="Lipzen A."/>
            <person name="Malagnac F."/>
            <person name="Mello A."/>
            <person name="Molinier V."/>
            <person name="Miyauchi S."/>
            <person name="Poulain J."/>
            <person name="Riccioni C."/>
            <person name="Rubini A."/>
            <person name="Sitrit Y."/>
            <person name="Splivallo R."/>
            <person name="Traeger S."/>
            <person name="Wang M."/>
            <person name="Zifcakova L."/>
            <person name="Wipf D."/>
            <person name="Zambonelli A."/>
            <person name="Paolocci F."/>
            <person name="Nowrousian M."/>
            <person name="Ottonello S."/>
            <person name="Baldrian P."/>
            <person name="Spatafora J.W."/>
            <person name="Henrissat B."/>
            <person name="Nagy L.G."/>
            <person name="Aury J.M."/>
            <person name="Wincker P."/>
            <person name="Grigoriev I.V."/>
            <person name="Bonfante P."/>
            <person name="Martin F.M."/>
        </authorList>
    </citation>
    <scope>NUCLEOTIDE SEQUENCE [LARGE SCALE GENOMIC DNA]</scope>
    <source>
        <strain evidence="2 3">ATCC MYA-4762</strain>
    </source>
</reference>